<dbReference type="InterPro" id="IPR009000">
    <property type="entry name" value="Transl_B-barrel_sf"/>
</dbReference>
<dbReference type="InterPro" id="IPR015760">
    <property type="entry name" value="TIF_IF2"/>
</dbReference>
<feature type="domain" description="Tr-type G" evidence="12">
    <location>
        <begin position="115"/>
        <end position="283"/>
    </location>
</feature>
<dbReference type="InterPro" id="IPR036925">
    <property type="entry name" value="TIF_IF2_dom3_sf"/>
</dbReference>
<dbReference type="InterPro" id="IPR000178">
    <property type="entry name" value="TF_IF2_bacterial-like"/>
</dbReference>
<evidence type="ECO:0000256" key="5">
    <source>
        <dbReference type="ARBA" id="ARBA00022917"/>
    </source>
</evidence>
<evidence type="ECO:0000259" key="12">
    <source>
        <dbReference type="PROSITE" id="PS51722"/>
    </source>
</evidence>
<evidence type="ECO:0000256" key="9">
    <source>
        <dbReference type="ARBA" id="ARBA00025162"/>
    </source>
</evidence>
<dbReference type="InterPro" id="IPR006847">
    <property type="entry name" value="IF2_N"/>
</dbReference>
<dbReference type="CDD" id="cd03702">
    <property type="entry name" value="IF2_mtIF2_II"/>
    <property type="match status" value="1"/>
</dbReference>
<dbReference type="NCBIfam" id="TIGR00487">
    <property type="entry name" value="IF-2"/>
    <property type="match status" value="1"/>
</dbReference>
<evidence type="ECO:0000256" key="3">
    <source>
        <dbReference type="ARBA" id="ARBA00022540"/>
    </source>
</evidence>
<comment type="similarity">
    <text evidence="2">Belongs to the TRAFAC class translation factor GTPase superfamily. Classic translation factor GTPase family. IF-2 subfamily.</text>
</comment>
<dbReference type="FunFam" id="3.40.50.10050:FF:000001">
    <property type="entry name" value="Translation initiation factor IF-2"/>
    <property type="match status" value="1"/>
</dbReference>
<dbReference type="SUPFAM" id="SSF52540">
    <property type="entry name" value="P-loop containing nucleoside triphosphate hydrolases"/>
    <property type="match status" value="1"/>
</dbReference>
<comment type="function">
    <text evidence="9">One of the essential components for the initiation of protein synthesis. Protects formylmethionyl-tRNA from spontaneous hydrolysis and promotes its binding to the 30S ribosomal subunits. Also involved in the hydrolysis of GTP during the formation of the 70S ribosomal complex.</text>
</comment>
<sequence length="642" mass="70260">MEAEMAAMTEKEEKRRAKERKRRERERNTVPPIYLPEFITVEHLATMLKVPVERFMGQIRNMGFEGVAYDQVLNSEDAGLIAAEYGFEPIVDRDTGKDLLPRPDVTPEERAALPPRPPVVTIMGHVDHGKTTLLDYLRKSAVAEGEHGGITQHIGAFSVKLESGKTITFLDTPGHAAFLSMRERGATVTDIVILVVAADDSVMPQTIEAIKHAKAANVPIIVAVNKCDKPDADPERVKLDLARHNVEIEDFGGDVPVVLVSGKTGLGMAEMEETIMAVSEVLDMRAEETGQAEGWVLEASTKKRGRVATVLVRRGTLRVGDILVAGTTWAKVRTLQDHAGNTLESAGPGQPVEVDGWRENPEAGALAIQAADEGRAREAVDYRLEKIERVKAMEDMEVVNEQRRLQKIAREKEVELEREKKFQKKGVKVLPLIIKADVQGSVEAVINQVAALGNDLVQTKIIRGAAGAVSEFDVDHAEAADGYIITFNSTPSPDITNYARKKGVTIISSTIIYRLVDDLKLLLESHLPPIITERTTCTVEIAQIIPVNAGGKKGVPIAGCRVTNGTLMRNGLFRVFRGATGPNGEGGEKVWEGRLSSLRHFKKDVESMKKGGECGVGFEGLKNFEVGDLVVGYEVVEEKRKL</sequence>
<evidence type="ECO:0000256" key="1">
    <source>
        <dbReference type="ARBA" id="ARBA00004173"/>
    </source>
</evidence>
<name>A0A3N4I8U6_ASCIM</name>
<evidence type="ECO:0000256" key="4">
    <source>
        <dbReference type="ARBA" id="ARBA00022741"/>
    </source>
</evidence>
<dbReference type="Proteomes" id="UP000275078">
    <property type="component" value="Unassembled WGS sequence"/>
</dbReference>
<dbReference type="InterPro" id="IPR027417">
    <property type="entry name" value="P-loop_NTPase"/>
</dbReference>
<gene>
    <name evidence="13" type="ORF">BJ508DRAFT_228315</name>
</gene>
<keyword evidence="8" id="KW-0342">GTP-binding</keyword>
<dbReference type="SUPFAM" id="SSF52156">
    <property type="entry name" value="Initiation factor IF2/eIF5b, domain 3"/>
    <property type="match status" value="1"/>
</dbReference>
<keyword evidence="7" id="KW-0496">Mitochondrion</keyword>
<dbReference type="GO" id="GO:0005739">
    <property type="term" value="C:mitochondrion"/>
    <property type="evidence" value="ECO:0007669"/>
    <property type="project" value="UniProtKB-SubCell"/>
</dbReference>
<dbReference type="Gene3D" id="3.40.50.10050">
    <property type="entry name" value="Translation initiation factor IF- 2, domain 3"/>
    <property type="match status" value="1"/>
</dbReference>
<dbReference type="STRING" id="1160509.A0A3N4I8U6"/>
<dbReference type="NCBIfam" id="TIGR00231">
    <property type="entry name" value="small_GTP"/>
    <property type="match status" value="1"/>
</dbReference>
<dbReference type="FunFam" id="2.40.30.10:FF:000008">
    <property type="entry name" value="Translation initiation factor IF-2"/>
    <property type="match status" value="1"/>
</dbReference>
<evidence type="ECO:0000256" key="7">
    <source>
        <dbReference type="ARBA" id="ARBA00023128"/>
    </source>
</evidence>
<dbReference type="GO" id="GO:0005525">
    <property type="term" value="F:GTP binding"/>
    <property type="evidence" value="ECO:0007669"/>
    <property type="project" value="UniProtKB-KW"/>
</dbReference>
<dbReference type="Pfam" id="PF22042">
    <property type="entry name" value="EF-G_D2"/>
    <property type="match status" value="1"/>
</dbReference>
<feature type="region of interest" description="Disordered" evidence="11">
    <location>
        <begin position="1"/>
        <end position="27"/>
    </location>
</feature>
<dbReference type="InterPro" id="IPR023115">
    <property type="entry name" value="TIF_IF2_dom3"/>
</dbReference>
<keyword evidence="5" id="KW-0648">Protein biosynthesis</keyword>
<dbReference type="Pfam" id="PF11987">
    <property type="entry name" value="IF-2"/>
    <property type="match status" value="1"/>
</dbReference>
<dbReference type="PROSITE" id="PS01176">
    <property type="entry name" value="IF2"/>
    <property type="match status" value="1"/>
</dbReference>
<dbReference type="Pfam" id="PF04760">
    <property type="entry name" value="IF2_N"/>
    <property type="match status" value="1"/>
</dbReference>
<dbReference type="HAMAP" id="MF_00100_B">
    <property type="entry name" value="IF_2_B"/>
    <property type="match status" value="1"/>
</dbReference>
<evidence type="ECO:0000313" key="14">
    <source>
        <dbReference type="Proteomes" id="UP000275078"/>
    </source>
</evidence>
<dbReference type="FunFam" id="3.40.50.300:FF:000019">
    <property type="entry name" value="Translation initiation factor IF-2"/>
    <property type="match status" value="1"/>
</dbReference>
<proteinExistence type="inferred from homology"/>
<evidence type="ECO:0000256" key="8">
    <source>
        <dbReference type="ARBA" id="ARBA00023134"/>
    </source>
</evidence>
<dbReference type="PANTHER" id="PTHR43381">
    <property type="entry name" value="TRANSLATION INITIATION FACTOR IF-2-RELATED"/>
    <property type="match status" value="1"/>
</dbReference>
<dbReference type="CDD" id="cd01887">
    <property type="entry name" value="IF2_eIF5B"/>
    <property type="match status" value="1"/>
</dbReference>
<dbReference type="Gene3D" id="3.40.50.300">
    <property type="entry name" value="P-loop containing nucleotide triphosphate hydrolases"/>
    <property type="match status" value="1"/>
</dbReference>
<dbReference type="SUPFAM" id="SSF50447">
    <property type="entry name" value="Translation proteins"/>
    <property type="match status" value="2"/>
</dbReference>
<dbReference type="InterPro" id="IPR005225">
    <property type="entry name" value="Small_GTP-bd"/>
</dbReference>
<evidence type="ECO:0000256" key="6">
    <source>
        <dbReference type="ARBA" id="ARBA00022946"/>
    </source>
</evidence>
<dbReference type="PANTHER" id="PTHR43381:SF20">
    <property type="entry name" value="TRANSLATION INITIATION FACTOR IF-2, MITOCHONDRIAL"/>
    <property type="match status" value="1"/>
</dbReference>
<dbReference type="Gene3D" id="2.40.30.10">
    <property type="entry name" value="Translation factors"/>
    <property type="match status" value="2"/>
</dbReference>
<dbReference type="InterPro" id="IPR053905">
    <property type="entry name" value="EF-G-like_DII"/>
</dbReference>
<evidence type="ECO:0000256" key="10">
    <source>
        <dbReference type="ARBA" id="ARBA00044200"/>
    </source>
</evidence>
<dbReference type="InterPro" id="IPR000795">
    <property type="entry name" value="T_Tr_GTP-bd_dom"/>
</dbReference>
<evidence type="ECO:0000256" key="2">
    <source>
        <dbReference type="ARBA" id="ARBA00007733"/>
    </source>
</evidence>
<keyword evidence="3 13" id="KW-0396">Initiation factor</keyword>
<keyword evidence="6" id="KW-0809">Transit peptide</keyword>
<dbReference type="EMBL" id="ML119714">
    <property type="protein sequence ID" value="RPA78214.1"/>
    <property type="molecule type" value="Genomic_DNA"/>
</dbReference>
<evidence type="ECO:0000256" key="11">
    <source>
        <dbReference type="SAM" id="MobiDB-lite"/>
    </source>
</evidence>
<accession>A0A3N4I8U6</accession>
<dbReference type="OrthoDB" id="361630at2759"/>
<dbReference type="InterPro" id="IPR044145">
    <property type="entry name" value="IF2_II"/>
</dbReference>
<dbReference type="Pfam" id="PF00009">
    <property type="entry name" value="GTP_EFTU"/>
    <property type="match status" value="1"/>
</dbReference>
<keyword evidence="14" id="KW-1185">Reference proteome</keyword>
<dbReference type="PROSITE" id="PS51722">
    <property type="entry name" value="G_TR_2"/>
    <property type="match status" value="1"/>
</dbReference>
<dbReference type="AlphaFoldDB" id="A0A3N4I8U6"/>
<evidence type="ECO:0000313" key="13">
    <source>
        <dbReference type="EMBL" id="RPA78214.1"/>
    </source>
</evidence>
<comment type="subcellular location">
    <subcellularLocation>
        <location evidence="1">Mitochondrion</location>
    </subcellularLocation>
</comment>
<dbReference type="GO" id="GO:0003743">
    <property type="term" value="F:translation initiation factor activity"/>
    <property type="evidence" value="ECO:0007669"/>
    <property type="project" value="UniProtKB-KW"/>
</dbReference>
<dbReference type="GO" id="GO:0003924">
    <property type="term" value="F:GTPase activity"/>
    <property type="evidence" value="ECO:0007669"/>
    <property type="project" value="InterPro"/>
</dbReference>
<organism evidence="13 14">
    <name type="scientific">Ascobolus immersus RN42</name>
    <dbReference type="NCBI Taxonomy" id="1160509"/>
    <lineage>
        <taxon>Eukaryota</taxon>
        <taxon>Fungi</taxon>
        <taxon>Dikarya</taxon>
        <taxon>Ascomycota</taxon>
        <taxon>Pezizomycotina</taxon>
        <taxon>Pezizomycetes</taxon>
        <taxon>Pezizales</taxon>
        <taxon>Ascobolaceae</taxon>
        <taxon>Ascobolus</taxon>
    </lineage>
</organism>
<reference evidence="13 14" key="1">
    <citation type="journal article" date="2018" name="Nat. Ecol. Evol.">
        <title>Pezizomycetes genomes reveal the molecular basis of ectomycorrhizal truffle lifestyle.</title>
        <authorList>
            <person name="Murat C."/>
            <person name="Payen T."/>
            <person name="Noel B."/>
            <person name="Kuo A."/>
            <person name="Morin E."/>
            <person name="Chen J."/>
            <person name="Kohler A."/>
            <person name="Krizsan K."/>
            <person name="Balestrini R."/>
            <person name="Da Silva C."/>
            <person name="Montanini B."/>
            <person name="Hainaut M."/>
            <person name="Levati E."/>
            <person name="Barry K.W."/>
            <person name="Belfiori B."/>
            <person name="Cichocki N."/>
            <person name="Clum A."/>
            <person name="Dockter R.B."/>
            <person name="Fauchery L."/>
            <person name="Guy J."/>
            <person name="Iotti M."/>
            <person name="Le Tacon F."/>
            <person name="Lindquist E.A."/>
            <person name="Lipzen A."/>
            <person name="Malagnac F."/>
            <person name="Mello A."/>
            <person name="Molinier V."/>
            <person name="Miyauchi S."/>
            <person name="Poulain J."/>
            <person name="Riccioni C."/>
            <person name="Rubini A."/>
            <person name="Sitrit Y."/>
            <person name="Splivallo R."/>
            <person name="Traeger S."/>
            <person name="Wang M."/>
            <person name="Zifcakova L."/>
            <person name="Wipf D."/>
            <person name="Zambonelli A."/>
            <person name="Paolocci F."/>
            <person name="Nowrousian M."/>
            <person name="Ottonello S."/>
            <person name="Baldrian P."/>
            <person name="Spatafora J.W."/>
            <person name="Henrissat B."/>
            <person name="Nagy L.G."/>
            <person name="Aury J.M."/>
            <person name="Wincker P."/>
            <person name="Grigoriev I.V."/>
            <person name="Bonfante P."/>
            <person name="Martin F.M."/>
        </authorList>
    </citation>
    <scope>NUCLEOTIDE SEQUENCE [LARGE SCALE GENOMIC DNA]</scope>
    <source>
        <strain evidence="13 14">RN42</strain>
    </source>
</reference>
<protein>
    <recommendedName>
        <fullName evidence="10">Translation initiation factor IF-2, mitochondrial</fullName>
    </recommendedName>
</protein>
<dbReference type="CDD" id="cd03692">
    <property type="entry name" value="mtIF2_IVc"/>
    <property type="match status" value="1"/>
</dbReference>
<keyword evidence="4" id="KW-0547">Nucleotide-binding</keyword>